<dbReference type="Pfam" id="PF03650">
    <property type="entry name" value="MPC"/>
    <property type="match status" value="1"/>
</dbReference>
<reference evidence="10 11" key="1">
    <citation type="journal article" date="2016" name="Proc. Natl. Acad. Sci. U.S.A.">
        <title>Comparative genomics of biotechnologically important yeasts.</title>
        <authorList>
            <person name="Riley R."/>
            <person name="Haridas S."/>
            <person name="Wolfe K.H."/>
            <person name="Lopes M.R."/>
            <person name="Hittinger C.T."/>
            <person name="Goeker M."/>
            <person name="Salamov A.A."/>
            <person name="Wisecaver J.H."/>
            <person name="Long T.M."/>
            <person name="Calvey C.H."/>
            <person name="Aerts A.L."/>
            <person name="Barry K.W."/>
            <person name="Choi C."/>
            <person name="Clum A."/>
            <person name="Coughlan A.Y."/>
            <person name="Deshpande S."/>
            <person name="Douglass A.P."/>
            <person name="Hanson S.J."/>
            <person name="Klenk H.-P."/>
            <person name="LaButti K.M."/>
            <person name="Lapidus A."/>
            <person name="Lindquist E.A."/>
            <person name="Lipzen A.M."/>
            <person name="Meier-Kolthoff J.P."/>
            <person name="Ohm R.A."/>
            <person name="Otillar R.P."/>
            <person name="Pangilinan J.L."/>
            <person name="Peng Y."/>
            <person name="Rokas A."/>
            <person name="Rosa C.A."/>
            <person name="Scheuner C."/>
            <person name="Sibirny A.A."/>
            <person name="Slot J.C."/>
            <person name="Stielow J.B."/>
            <person name="Sun H."/>
            <person name="Kurtzman C.P."/>
            <person name="Blackwell M."/>
            <person name="Grigoriev I.V."/>
            <person name="Jeffries T.W."/>
        </authorList>
    </citation>
    <scope>NUCLEOTIDE SEQUENCE [LARGE SCALE GENOMIC DNA]</scope>
    <source>
        <strain evidence="10 11">DSM 6958</strain>
    </source>
</reference>
<evidence type="ECO:0000256" key="9">
    <source>
        <dbReference type="RuleBase" id="RU363100"/>
    </source>
</evidence>
<accession>A0A1E3PK82</accession>
<evidence type="ECO:0000313" key="10">
    <source>
        <dbReference type="EMBL" id="ODQ65825.1"/>
    </source>
</evidence>
<keyword evidence="7 9" id="KW-0496">Mitochondrion</keyword>
<evidence type="ECO:0000256" key="4">
    <source>
        <dbReference type="ARBA" id="ARBA00022692"/>
    </source>
</evidence>
<comment type="function">
    <text evidence="9">Mediates the uptake of pyruvate into mitochondria.</text>
</comment>
<evidence type="ECO:0000256" key="7">
    <source>
        <dbReference type="ARBA" id="ARBA00023128"/>
    </source>
</evidence>
<sequence>MSAFSKAQNFIFSKDFVKYVCSTHFWGPVSNFGIPVAAVMDLKKDPELISGAMTGSLIIYSLTFMKYSLSITPLNPLLFGCHLVNECAQLTQGARWVNHWYLGGKDEPKPIEAAAKTVTEAVSETVSKTA</sequence>
<keyword evidence="11" id="KW-1185">Reference proteome</keyword>
<proteinExistence type="inferred from homology"/>
<organism evidence="10 11">
    <name type="scientific">Nadsonia fulvescens var. elongata DSM 6958</name>
    <dbReference type="NCBI Taxonomy" id="857566"/>
    <lineage>
        <taxon>Eukaryota</taxon>
        <taxon>Fungi</taxon>
        <taxon>Dikarya</taxon>
        <taxon>Ascomycota</taxon>
        <taxon>Saccharomycotina</taxon>
        <taxon>Dipodascomycetes</taxon>
        <taxon>Dipodascales</taxon>
        <taxon>Dipodascales incertae sedis</taxon>
        <taxon>Nadsonia</taxon>
    </lineage>
</organism>
<gene>
    <name evidence="10" type="ORF">NADFUDRAFT_82783</name>
</gene>
<evidence type="ECO:0000313" key="11">
    <source>
        <dbReference type="Proteomes" id="UP000095009"/>
    </source>
</evidence>
<dbReference type="PANTHER" id="PTHR14154">
    <property type="entry name" value="UPF0041 BRAIN PROTEIN 44-RELATED"/>
    <property type="match status" value="1"/>
</dbReference>
<dbReference type="Proteomes" id="UP000095009">
    <property type="component" value="Unassembled WGS sequence"/>
</dbReference>
<keyword evidence="3 9" id="KW-0813">Transport</keyword>
<name>A0A1E3PK82_9ASCO</name>
<comment type="similarity">
    <text evidence="2 9">Belongs to the mitochondrial pyruvate carrier (MPC) (TC 2.A.105) family.</text>
</comment>
<evidence type="ECO:0000256" key="1">
    <source>
        <dbReference type="ARBA" id="ARBA00004448"/>
    </source>
</evidence>
<protein>
    <recommendedName>
        <fullName evidence="9">Mitochondrial pyruvate carrier</fullName>
    </recommendedName>
</protein>
<evidence type="ECO:0000256" key="8">
    <source>
        <dbReference type="ARBA" id="ARBA00023136"/>
    </source>
</evidence>
<evidence type="ECO:0000256" key="3">
    <source>
        <dbReference type="ARBA" id="ARBA00022448"/>
    </source>
</evidence>
<comment type="subcellular location">
    <subcellularLocation>
        <location evidence="1 9">Mitochondrion inner membrane</location>
        <topology evidence="1 9">Multi-pass membrane protein</topology>
    </subcellularLocation>
</comment>
<evidence type="ECO:0000256" key="6">
    <source>
        <dbReference type="ARBA" id="ARBA00022989"/>
    </source>
</evidence>
<dbReference type="EMBL" id="KV454409">
    <property type="protein sequence ID" value="ODQ65825.1"/>
    <property type="molecule type" value="Genomic_DNA"/>
</dbReference>
<dbReference type="GO" id="GO:0005743">
    <property type="term" value="C:mitochondrial inner membrane"/>
    <property type="evidence" value="ECO:0007669"/>
    <property type="project" value="UniProtKB-SubCell"/>
</dbReference>
<dbReference type="AlphaFoldDB" id="A0A1E3PK82"/>
<keyword evidence="5 9" id="KW-0999">Mitochondrion inner membrane</keyword>
<dbReference type="InterPro" id="IPR005336">
    <property type="entry name" value="MPC"/>
</dbReference>
<dbReference type="GO" id="GO:0006850">
    <property type="term" value="P:pyruvate import into mitochondria"/>
    <property type="evidence" value="ECO:0007669"/>
    <property type="project" value="InterPro"/>
</dbReference>
<keyword evidence="4" id="KW-0812">Transmembrane</keyword>
<evidence type="ECO:0000256" key="5">
    <source>
        <dbReference type="ARBA" id="ARBA00022792"/>
    </source>
</evidence>
<keyword evidence="8" id="KW-0472">Membrane</keyword>
<dbReference type="STRING" id="857566.A0A1E3PK82"/>
<dbReference type="OrthoDB" id="1697690at2759"/>
<evidence type="ECO:0000256" key="2">
    <source>
        <dbReference type="ARBA" id="ARBA00006416"/>
    </source>
</evidence>
<keyword evidence="6" id="KW-1133">Transmembrane helix</keyword>